<evidence type="ECO:0000313" key="2">
    <source>
        <dbReference type="EMBL" id="RWX75937.1"/>
    </source>
</evidence>
<dbReference type="EMBL" id="SBIP01000004">
    <property type="protein sequence ID" value="RWX75937.1"/>
    <property type="molecule type" value="Genomic_DNA"/>
</dbReference>
<evidence type="ECO:0000259" key="1">
    <source>
        <dbReference type="Pfam" id="PF08447"/>
    </source>
</evidence>
<keyword evidence="3" id="KW-1185">Reference proteome</keyword>
<dbReference type="Proteomes" id="UP000287687">
    <property type="component" value="Unassembled WGS sequence"/>
</dbReference>
<comment type="caution">
    <text evidence="2">The sequence shown here is derived from an EMBL/GenBank/DDBJ whole genome shotgun (WGS) entry which is preliminary data.</text>
</comment>
<name>A0A3S3SB99_9HYPH</name>
<proteinExistence type="predicted"/>
<dbReference type="Gene3D" id="3.30.450.20">
    <property type="entry name" value="PAS domain"/>
    <property type="match status" value="1"/>
</dbReference>
<dbReference type="AlphaFoldDB" id="A0A3S3SB99"/>
<gene>
    <name evidence="2" type="ORF">EPK99_19900</name>
</gene>
<sequence length="177" mass="19173">MSRISVREVGMARANAGDLGSRTYPVGTIGFYSWNVPENRLYGDDVIAHIYCATPAELAAGVPIEKIIQYIDEPDRRRVAKAIHTAIVTGERYDAEYHMTHVDGRILRVAANGCCLRDADGTPSIYTGTSTILPLHASADAVDPLEVHCRAALGLATKRRHALAARYLSSALRVLGA</sequence>
<dbReference type="SUPFAM" id="SSF55785">
    <property type="entry name" value="PYP-like sensor domain (PAS domain)"/>
    <property type="match status" value="1"/>
</dbReference>
<accession>A0A3S3SB99</accession>
<organism evidence="2 3">
    <name type="scientific">Neorhizobium lilium</name>
    <dbReference type="NCBI Taxonomy" id="2503024"/>
    <lineage>
        <taxon>Bacteria</taxon>
        <taxon>Pseudomonadati</taxon>
        <taxon>Pseudomonadota</taxon>
        <taxon>Alphaproteobacteria</taxon>
        <taxon>Hyphomicrobiales</taxon>
        <taxon>Rhizobiaceae</taxon>
        <taxon>Rhizobium/Agrobacterium group</taxon>
        <taxon>Neorhizobium</taxon>
    </lineage>
</organism>
<dbReference type="OrthoDB" id="7905807at2"/>
<dbReference type="InterPro" id="IPR035965">
    <property type="entry name" value="PAS-like_dom_sf"/>
</dbReference>
<reference evidence="2 3" key="1">
    <citation type="submission" date="2019-01" db="EMBL/GenBank/DDBJ databases">
        <title>The draft genome of Rhizobium sp. 24NR.</title>
        <authorList>
            <person name="Liu L."/>
            <person name="Liang L."/>
            <person name="Shi S."/>
            <person name="Xu L."/>
            <person name="Wang X."/>
            <person name="Li L."/>
            <person name="Zhang X."/>
        </authorList>
    </citation>
    <scope>NUCLEOTIDE SEQUENCE [LARGE SCALE GENOMIC DNA]</scope>
    <source>
        <strain evidence="2 3">24NR</strain>
    </source>
</reference>
<feature type="domain" description="PAS fold-3" evidence="1">
    <location>
        <begin position="42"/>
        <end position="129"/>
    </location>
</feature>
<evidence type="ECO:0000313" key="3">
    <source>
        <dbReference type="Proteomes" id="UP000287687"/>
    </source>
</evidence>
<dbReference type="InterPro" id="IPR013655">
    <property type="entry name" value="PAS_fold_3"/>
</dbReference>
<protein>
    <recommendedName>
        <fullName evidence="1">PAS fold-3 domain-containing protein</fullName>
    </recommendedName>
</protein>
<dbReference type="Pfam" id="PF08447">
    <property type="entry name" value="PAS_3"/>
    <property type="match status" value="1"/>
</dbReference>